<gene>
    <name evidence="2" type="ORF">BB559_002220</name>
</gene>
<dbReference type="EMBL" id="MBFT01000128">
    <property type="protein sequence ID" value="PVU96878.1"/>
    <property type="molecule type" value="Genomic_DNA"/>
</dbReference>
<comment type="caution">
    <text evidence="2">The sequence shown here is derived from an EMBL/GenBank/DDBJ whole genome shotgun (WGS) entry which is preliminary data.</text>
</comment>
<proteinExistence type="predicted"/>
<dbReference type="STRING" id="61424.A0A2T9YX31"/>
<reference evidence="2 3" key="1">
    <citation type="journal article" date="2018" name="MBio">
        <title>Comparative Genomics Reveals the Core Gene Toolbox for the Fungus-Insect Symbiosis.</title>
        <authorList>
            <person name="Wang Y."/>
            <person name="Stata M."/>
            <person name="Wang W."/>
            <person name="Stajich J.E."/>
            <person name="White M.M."/>
            <person name="Moncalvo J.M."/>
        </authorList>
    </citation>
    <scope>NUCLEOTIDE SEQUENCE [LARGE SCALE GENOMIC DNA]</scope>
    <source>
        <strain evidence="2 3">AUS-77-4</strain>
    </source>
</reference>
<feature type="compositionally biased region" description="Polar residues" evidence="1">
    <location>
        <begin position="108"/>
        <end position="130"/>
    </location>
</feature>
<dbReference type="InterPro" id="IPR022234">
    <property type="entry name" value="DUF3759"/>
</dbReference>
<evidence type="ECO:0000256" key="1">
    <source>
        <dbReference type="SAM" id="MobiDB-lite"/>
    </source>
</evidence>
<accession>A0A2T9YX31</accession>
<feature type="region of interest" description="Disordered" evidence="1">
    <location>
        <begin position="70"/>
        <end position="95"/>
    </location>
</feature>
<dbReference type="Proteomes" id="UP000245699">
    <property type="component" value="Unassembled WGS sequence"/>
</dbReference>
<feature type="compositionally biased region" description="Low complexity" evidence="1">
    <location>
        <begin position="80"/>
        <end position="89"/>
    </location>
</feature>
<dbReference type="Pfam" id="PF12585">
    <property type="entry name" value="DUF3759"/>
    <property type="match status" value="1"/>
</dbReference>
<feature type="region of interest" description="Disordered" evidence="1">
    <location>
        <begin position="108"/>
        <end position="132"/>
    </location>
</feature>
<dbReference type="AlphaFoldDB" id="A0A2T9YX31"/>
<name>A0A2T9YX31_9FUNG</name>
<feature type="compositionally biased region" description="Gly residues" evidence="1">
    <location>
        <begin position="70"/>
        <end position="79"/>
    </location>
</feature>
<keyword evidence="3" id="KW-1185">Reference proteome</keyword>
<protein>
    <submittedName>
        <fullName evidence="2">Uncharacterized protein</fullName>
    </submittedName>
</protein>
<dbReference type="OrthoDB" id="9895617at2759"/>
<evidence type="ECO:0000313" key="3">
    <source>
        <dbReference type="Proteomes" id="UP000245699"/>
    </source>
</evidence>
<dbReference type="PANTHER" id="PTHR37450">
    <property type="entry name" value="CIPC PROTEIN"/>
    <property type="match status" value="1"/>
</dbReference>
<evidence type="ECO:0000313" key="2">
    <source>
        <dbReference type="EMBL" id="PVU96878.1"/>
    </source>
</evidence>
<organism evidence="2 3">
    <name type="scientific">Furculomyces boomerangus</name>
    <dbReference type="NCBI Taxonomy" id="61424"/>
    <lineage>
        <taxon>Eukaryota</taxon>
        <taxon>Fungi</taxon>
        <taxon>Fungi incertae sedis</taxon>
        <taxon>Zoopagomycota</taxon>
        <taxon>Kickxellomycotina</taxon>
        <taxon>Harpellomycetes</taxon>
        <taxon>Harpellales</taxon>
        <taxon>Harpellaceae</taxon>
        <taxon>Furculomyces</taxon>
    </lineage>
</organism>
<sequence>MICIPAIMPFFPKKQNKLSKLIFYPIQKLYKQSQFFPFSLLFQQELLTPQTLKAISKMYSGQGNYGNNQGGYDQGGYNQGGYDQSGYNQAGYDQSGYNQAGYDQSGYNQAGYDQSGYNQGGYNQSSNRGQEQFDIPEGENLSVSDYARIFSGGDMDGLQNITVPEHVGARDLEGFDPDELERNFQQMEQYGGSGDRSIFNAGKGKSSGIQQVIAGAAAWQAVKWYETSQKKSGKKVSHSTLKKMVAAFAAAKALKYFQTSGHMQSGMSRDVVAQNAARDAVLALETKQADDSQPQYNYDYNTSGGEASTFDSYGQGGNYNQGGGYNQGGNYGQGGGYNQGY</sequence>
<dbReference type="PANTHER" id="PTHR37450:SF1">
    <property type="entry name" value="CIPC PROTEIN"/>
    <property type="match status" value="1"/>
</dbReference>